<dbReference type="GO" id="GO:0005737">
    <property type="term" value="C:cytoplasm"/>
    <property type="evidence" value="ECO:0007669"/>
    <property type="project" value="UniProtKB-SubCell"/>
</dbReference>
<dbReference type="SUPFAM" id="SSF54373">
    <property type="entry name" value="FAD-linked reductases, C-terminal domain"/>
    <property type="match status" value="1"/>
</dbReference>
<dbReference type="Gene3D" id="3.50.50.60">
    <property type="entry name" value="FAD/NAD(P)-binding domain"/>
    <property type="match status" value="1"/>
</dbReference>
<keyword evidence="15" id="KW-1185">Reference proteome</keyword>
<dbReference type="STRING" id="650891.SAMN05216203_0280"/>
<evidence type="ECO:0000256" key="11">
    <source>
        <dbReference type="SAM" id="MobiDB-lite"/>
    </source>
</evidence>
<comment type="cofactor">
    <cofactor evidence="10">
        <name>FAD</name>
        <dbReference type="ChEBI" id="CHEBI:57692"/>
    </cofactor>
</comment>
<evidence type="ECO:0000259" key="12">
    <source>
        <dbReference type="Pfam" id="PF01266"/>
    </source>
</evidence>
<dbReference type="Gene3D" id="3.40.50.150">
    <property type="entry name" value="Vaccinia Virus protein VP39"/>
    <property type="match status" value="1"/>
</dbReference>
<accession>A0A1I6GMR6</accession>
<dbReference type="InterPro" id="IPR029063">
    <property type="entry name" value="SAM-dependent_MTases_sf"/>
</dbReference>
<dbReference type="InterPro" id="IPR036188">
    <property type="entry name" value="FAD/NAD-bd_sf"/>
</dbReference>
<dbReference type="NCBIfam" id="NF033855">
    <property type="entry name" value="tRNA_MNMC2"/>
    <property type="match status" value="1"/>
</dbReference>
<dbReference type="Pfam" id="PF05430">
    <property type="entry name" value="Methyltransf_30"/>
    <property type="match status" value="1"/>
</dbReference>
<dbReference type="PANTHER" id="PTHR13847:SF283">
    <property type="entry name" value="TRNA 5-METHYLAMINOMETHYL-2-THIOURIDINE BIOSYNTHESIS BIFUNCTIONAL PROTEIN MNMC"/>
    <property type="match status" value="1"/>
</dbReference>
<dbReference type="NCBIfam" id="TIGR03197">
    <property type="entry name" value="MnmC_Cterm"/>
    <property type="match status" value="1"/>
</dbReference>
<comment type="subcellular location">
    <subcellularLocation>
        <location evidence="10">Cytoplasm</location>
    </subcellularLocation>
</comment>
<dbReference type="EC" id="2.1.1.61" evidence="10"/>
<organism evidence="14 15">
    <name type="scientific">Marinobacter daqiaonensis</name>
    <dbReference type="NCBI Taxonomy" id="650891"/>
    <lineage>
        <taxon>Bacteria</taxon>
        <taxon>Pseudomonadati</taxon>
        <taxon>Pseudomonadota</taxon>
        <taxon>Gammaproteobacteria</taxon>
        <taxon>Pseudomonadales</taxon>
        <taxon>Marinobacteraceae</taxon>
        <taxon>Marinobacter</taxon>
    </lineage>
</organism>
<dbReference type="OrthoDB" id="9786494at2"/>
<evidence type="ECO:0000313" key="14">
    <source>
        <dbReference type="EMBL" id="SFR43458.1"/>
    </source>
</evidence>
<dbReference type="InterPro" id="IPR008471">
    <property type="entry name" value="MnmC-like_methylTransf"/>
</dbReference>
<sequence>MSQGTLAYASIETADIEWRDGQPVSRRFGDVYFSRDNGLEETRHVFLNQNNLGSRFSALQSGECFVVGETGFGTGLNFLATWHAFLAQAPADAHLHFVSVERFPLTRDDLAAALNLWPELAAQAGQLLAVYPPPVPGSHRLVMAESRIRLTLYLGDALEALEELDFTADAWFLDGFAPACNPELWEPSLVQQIRAHSRAGSTLATFTAAGRIRRALADAGFRVERVPGYGPKRDMTSGSLAPESTGKRSSERPQDRSVLVVGAGIAGCLLARNLAQRGIRVVVADQAQAPGAGASGNPQGALYAKLGVQFNAQTRLALGSLLFAQRFYPAVTPHAWHGTGLLMMASSDQERARQDKFLAGNHYPSSILKPVDESGASDLTGIPCPDGGLWFPDSGWLEPPKVCALLLDHPHIQPVFGFRATRLLPCNNHWCLSGEGQQDLMADDVVLAAGHEVRKLMPVAGEYRMKPIRGQITRLPLEQLTVSPRAVVTGNRYLNPPLGNTLVTGATFDLRDPDPQERRDSHLENLEALQTMVPGLLRTPAEALEKATGRVAFRCTTHDYQPVVGPLVNDRKEVLEGAWLLTGFGSKGLMWGPLMAEYLADRICGQPVALPHSLMRRVDPARCLAKTPNRLP</sequence>
<dbReference type="PANTHER" id="PTHR13847">
    <property type="entry name" value="SARCOSINE DEHYDROGENASE-RELATED"/>
    <property type="match status" value="1"/>
</dbReference>
<reference evidence="14 15" key="1">
    <citation type="submission" date="2016-10" db="EMBL/GenBank/DDBJ databases">
        <authorList>
            <person name="de Groot N.N."/>
        </authorList>
    </citation>
    <scope>NUCLEOTIDE SEQUENCE [LARGE SCALE GENOMIC DNA]</scope>
    <source>
        <strain evidence="14 15">CGMCC 1.9167</strain>
    </source>
</reference>
<keyword evidence="7 10" id="KW-0274">FAD</keyword>
<feature type="region of interest" description="tRNA (mnm(5)s(2)U34)-methyltransferase" evidence="10">
    <location>
        <begin position="1"/>
        <end position="241"/>
    </location>
</feature>
<keyword evidence="4 10" id="KW-0808">Transferase</keyword>
<evidence type="ECO:0000256" key="5">
    <source>
        <dbReference type="ARBA" id="ARBA00022691"/>
    </source>
</evidence>
<evidence type="ECO:0000256" key="9">
    <source>
        <dbReference type="ARBA" id="ARBA00023268"/>
    </source>
</evidence>
<proteinExistence type="inferred from homology"/>
<dbReference type="InterPro" id="IPR006076">
    <property type="entry name" value="FAD-dep_OxRdtase"/>
</dbReference>
<feature type="domain" description="MnmC-like methyltransferase" evidence="13">
    <location>
        <begin position="119"/>
        <end position="240"/>
    </location>
</feature>
<evidence type="ECO:0000256" key="1">
    <source>
        <dbReference type="ARBA" id="ARBA00022490"/>
    </source>
</evidence>
<feature type="region of interest" description="Disordered" evidence="11">
    <location>
        <begin position="227"/>
        <end position="254"/>
    </location>
</feature>
<dbReference type="SUPFAM" id="SSF51905">
    <property type="entry name" value="FAD/NAD(P)-binding domain"/>
    <property type="match status" value="1"/>
</dbReference>
<keyword evidence="2 10" id="KW-0489">Methyltransferase</keyword>
<evidence type="ECO:0000256" key="6">
    <source>
        <dbReference type="ARBA" id="ARBA00022694"/>
    </source>
</evidence>
<dbReference type="AlphaFoldDB" id="A0A1I6GMR6"/>
<keyword evidence="5 10" id="KW-0949">S-adenosyl-L-methionine</keyword>
<name>A0A1I6GMR6_9GAMM</name>
<dbReference type="Pfam" id="PF01266">
    <property type="entry name" value="DAO"/>
    <property type="match status" value="1"/>
</dbReference>
<dbReference type="NCBIfam" id="NF002481">
    <property type="entry name" value="PRK01747.1-2"/>
    <property type="match status" value="1"/>
</dbReference>
<dbReference type="Proteomes" id="UP000198644">
    <property type="component" value="Unassembled WGS sequence"/>
</dbReference>
<evidence type="ECO:0000259" key="13">
    <source>
        <dbReference type="Pfam" id="PF05430"/>
    </source>
</evidence>
<evidence type="ECO:0000256" key="10">
    <source>
        <dbReference type="HAMAP-Rule" id="MF_01102"/>
    </source>
</evidence>
<evidence type="ECO:0000256" key="7">
    <source>
        <dbReference type="ARBA" id="ARBA00022827"/>
    </source>
</evidence>
<dbReference type="Gene3D" id="3.30.9.10">
    <property type="entry name" value="D-Amino Acid Oxidase, subunit A, domain 2"/>
    <property type="match status" value="1"/>
</dbReference>
<dbReference type="RefSeq" id="WP_092008521.1">
    <property type="nucleotide sequence ID" value="NZ_FOYW01000001.1"/>
</dbReference>
<dbReference type="GO" id="GO:0032259">
    <property type="term" value="P:methylation"/>
    <property type="evidence" value="ECO:0007669"/>
    <property type="project" value="UniProtKB-KW"/>
</dbReference>
<comment type="catalytic activity">
    <reaction evidence="10">
        <text>5-aminomethyl-2-thiouridine(34) in tRNA + S-adenosyl-L-methionine = 5-methylaminomethyl-2-thiouridine(34) in tRNA + S-adenosyl-L-homocysteine + H(+)</text>
        <dbReference type="Rhea" id="RHEA:19569"/>
        <dbReference type="Rhea" id="RHEA-COMP:10195"/>
        <dbReference type="Rhea" id="RHEA-COMP:10197"/>
        <dbReference type="ChEBI" id="CHEBI:15378"/>
        <dbReference type="ChEBI" id="CHEBI:57856"/>
        <dbReference type="ChEBI" id="CHEBI:59789"/>
        <dbReference type="ChEBI" id="CHEBI:74454"/>
        <dbReference type="ChEBI" id="CHEBI:74455"/>
        <dbReference type="EC" id="2.1.1.61"/>
    </reaction>
</comment>
<evidence type="ECO:0000256" key="4">
    <source>
        <dbReference type="ARBA" id="ARBA00022679"/>
    </source>
</evidence>
<feature type="compositionally biased region" description="Basic and acidic residues" evidence="11">
    <location>
        <begin position="245"/>
        <end position="254"/>
    </location>
</feature>
<feature type="region of interest" description="FAD-dependent cmnm(5)s(2)U34 oxidoreductase" evidence="10">
    <location>
        <begin position="261"/>
        <end position="632"/>
    </location>
</feature>
<dbReference type="GO" id="GO:0004808">
    <property type="term" value="F:tRNA (5-methylaminomethyl-2-thiouridylate)(34)-methyltransferase activity"/>
    <property type="evidence" value="ECO:0007669"/>
    <property type="project" value="UniProtKB-EC"/>
</dbReference>
<evidence type="ECO:0000313" key="15">
    <source>
        <dbReference type="Proteomes" id="UP000198644"/>
    </source>
</evidence>
<comment type="similarity">
    <text evidence="10">In the N-terminal section; belongs to the methyltransferase superfamily. tRNA (mnm(5)s(2)U34)-methyltransferase family.</text>
</comment>
<dbReference type="GO" id="GO:0050660">
    <property type="term" value="F:flavin adenine dinucleotide binding"/>
    <property type="evidence" value="ECO:0007669"/>
    <property type="project" value="UniProtKB-UniRule"/>
</dbReference>
<dbReference type="InterPro" id="IPR047785">
    <property type="entry name" value="tRNA_MNMC2"/>
</dbReference>
<dbReference type="InterPro" id="IPR023032">
    <property type="entry name" value="tRNA_MAMT_biosynth_bifunc_MnmC"/>
</dbReference>
<dbReference type="HAMAP" id="MF_01102">
    <property type="entry name" value="MnmC"/>
    <property type="match status" value="1"/>
</dbReference>
<feature type="domain" description="FAD dependent oxidoreductase" evidence="12">
    <location>
        <begin position="258"/>
        <end position="602"/>
    </location>
</feature>
<comment type="similarity">
    <text evidence="10">In the C-terminal section; belongs to the DAO family.</text>
</comment>
<dbReference type="GO" id="GO:0016645">
    <property type="term" value="F:oxidoreductase activity, acting on the CH-NH group of donors"/>
    <property type="evidence" value="ECO:0007669"/>
    <property type="project" value="InterPro"/>
</dbReference>
<keyword evidence="3 10" id="KW-0285">Flavoprotein</keyword>
<gene>
    <name evidence="10" type="primary">mnmC</name>
    <name evidence="14" type="ORF">SAMN05216203_0280</name>
</gene>
<evidence type="ECO:0000256" key="3">
    <source>
        <dbReference type="ARBA" id="ARBA00022630"/>
    </source>
</evidence>
<protein>
    <recommendedName>
        <fullName evidence="10">tRNA 5-methylaminomethyl-2-thiouridine biosynthesis bifunctional protein MnmC</fullName>
        <shortName evidence="10">tRNA mnm(5)s(2)U biosynthesis bifunctional protein</shortName>
    </recommendedName>
    <domain>
        <recommendedName>
            <fullName evidence="10">tRNA (mnm(5)s(2)U34)-methyltransferase</fullName>
            <ecNumber evidence="10">2.1.1.61</ecNumber>
        </recommendedName>
    </domain>
    <domain>
        <recommendedName>
            <fullName evidence="10">FAD-dependent cmnm(5)s(2)U34 oxidoreductase</fullName>
            <ecNumber evidence="10">1.5.-.-</ecNumber>
        </recommendedName>
    </domain>
</protein>
<keyword evidence="6 10" id="KW-0819">tRNA processing</keyword>
<keyword evidence="8 10" id="KW-0560">Oxidoreductase</keyword>
<dbReference type="InterPro" id="IPR017610">
    <property type="entry name" value="tRNA_S-uridine_synth_MnmC_C"/>
</dbReference>
<dbReference type="GO" id="GO:0002097">
    <property type="term" value="P:tRNA wobble base modification"/>
    <property type="evidence" value="ECO:0007669"/>
    <property type="project" value="UniProtKB-UniRule"/>
</dbReference>
<comment type="function">
    <text evidence="10">Catalyzes the last two steps in the biosynthesis of 5-methylaminomethyl-2-thiouridine (mnm(5)s(2)U) at the wobble position (U34) in tRNA. Catalyzes the FAD-dependent demodification of cmnm(5)s(2)U34 to nm(5)s(2)U34, followed by the transfer of a methyl group from S-adenosyl-L-methionine to nm(5)s(2)U34, to form mnm(5)s(2)U34.</text>
</comment>
<dbReference type="EC" id="1.5.-.-" evidence="10"/>
<evidence type="ECO:0000256" key="2">
    <source>
        <dbReference type="ARBA" id="ARBA00022603"/>
    </source>
</evidence>
<keyword evidence="1 10" id="KW-0963">Cytoplasm</keyword>
<dbReference type="EMBL" id="FOYW01000001">
    <property type="protein sequence ID" value="SFR43458.1"/>
    <property type="molecule type" value="Genomic_DNA"/>
</dbReference>
<evidence type="ECO:0000256" key="8">
    <source>
        <dbReference type="ARBA" id="ARBA00023002"/>
    </source>
</evidence>
<keyword evidence="9 10" id="KW-0511">Multifunctional enzyme</keyword>